<comment type="caution">
    <text evidence="13">The sequence shown here is derived from an EMBL/GenBank/DDBJ whole genome shotgun (WGS) entry which is preliminary data.</text>
</comment>
<dbReference type="EMBL" id="ACJX03000001">
    <property type="protein sequence ID" value="KRT36121.1"/>
    <property type="molecule type" value="Genomic_DNA"/>
</dbReference>
<dbReference type="GO" id="GO:0051484">
    <property type="term" value="P:isopentenyl diphosphate biosynthetic process, methylerythritol 4-phosphate pathway involved in terpenoid biosynthetic process"/>
    <property type="evidence" value="ECO:0007669"/>
    <property type="project" value="TreeGrafter"/>
</dbReference>
<accession>A0A0T5XCS1</accession>
<keyword evidence="5 9" id="KW-0560">Oxidoreductase</keyword>
<dbReference type="RefSeq" id="WP_057940936.1">
    <property type="nucleotide sequence ID" value="NZ_ACJX03000001.1"/>
</dbReference>
<feature type="binding site" evidence="9">
    <location>
        <position position="214"/>
    </location>
    <ligand>
        <name>1-deoxy-D-xylulose 5-phosphate</name>
        <dbReference type="ChEBI" id="CHEBI:57792"/>
    </ligand>
</feature>
<feature type="domain" description="DXP reductoisomerase C-terminal" evidence="12">
    <location>
        <begin position="257"/>
        <end position="369"/>
    </location>
</feature>
<keyword evidence="7 9" id="KW-0414">Isoprene biosynthesis</keyword>
<dbReference type="InterPro" id="IPR013512">
    <property type="entry name" value="DXP_reductoisomerase_N"/>
</dbReference>
<dbReference type="SUPFAM" id="SSF55347">
    <property type="entry name" value="Glyceraldehyde-3-phosphate dehydrogenase-like, C-terminal domain"/>
    <property type="match status" value="1"/>
</dbReference>
<dbReference type="eggNOG" id="COG0743">
    <property type="taxonomic scope" value="Bacteria"/>
</dbReference>
<evidence type="ECO:0000256" key="9">
    <source>
        <dbReference type="HAMAP-Rule" id="MF_00183"/>
    </source>
</evidence>
<dbReference type="SUPFAM" id="SSF51735">
    <property type="entry name" value="NAD(P)-binding Rossmann-fold domains"/>
    <property type="match status" value="1"/>
</dbReference>
<dbReference type="InterPro" id="IPR036169">
    <property type="entry name" value="DXPR_C_sf"/>
</dbReference>
<dbReference type="GO" id="GO:0030604">
    <property type="term" value="F:1-deoxy-D-xylulose-5-phosphate reductoisomerase activity"/>
    <property type="evidence" value="ECO:0007669"/>
    <property type="project" value="UniProtKB-UniRule"/>
</dbReference>
<evidence type="ECO:0000256" key="1">
    <source>
        <dbReference type="ARBA" id="ARBA00005094"/>
    </source>
</evidence>
<comment type="pathway">
    <text evidence="1 9">Isoprenoid biosynthesis; isopentenyl diphosphate biosynthesis via DXP pathway; isopentenyl diphosphate from 1-deoxy-D-xylulose 5-phosphate: step 1/6.</text>
</comment>
<feature type="domain" description="1-deoxy-D-xylulose 5-phosphate reductoisomerase C-terminal" evidence="11">
    <location>
        <begin position="143"/>
        <end position="225"/>
    </location>
</feature>
<keyword evidence="9" id="KW-0460">Magnesium</keyword>
<feature type="binding site" evidence="9">
    <location>
        <position position="146"/>
    </location>
    <ligand>
        <name>Mn(2+)</name>
        <dbReference type="ChEBI" id="CHEBI:29035"/>
    </ligand>
</feature>
<dbReference type="InterPro" id="IPR026877">
    <property type="entry name" value="DXPR_C"/>
</dbReference>
<dbReference type="PANTHER" id="PTHR30525:SF0">
    <property type="entry name" value="1-DEOXY-D-XYLULOSE 5-PHOSPHATE REDUCTOISOMERASE, CHLOROPLASTIC"/>
    <property type="match status" value="1"/>
</dbReference>
<feature type="binding site" evidence="9">
    <location>
        <position position="122"/>
    </location>
    <ligand>
        <name>1-deoxy-D-xylulose 5-phosphate</name>
        <dbReference type="ChEBI" id="CHEBI:57792"/>
    </ligand>
</feature>
<keyword evidence="14" id="KW-1185">Reference proteome</keyword>
<dbReference type="Pfam" id="PF13288">
    <property type="entry name" value="DXPR_C"/>
    <property type="match status" value="1"/>
</dbReference>
<organism evidence="13 14">
    <name type="scientific">Acetomicrobium hydrogeniformans ATCC BAA-1850</name>
    <dbReference type="NCBI Taxonomy" id="592015"/>
    <lineage>
        <taxon>Bacteria</taxon>
        <taxon>Thermotogati</taxon>
        <taxon>Synergistota</taxon>
        <taxon>Synergistia</taxon>
        <taxon>Synergistales</taxon>
        <taxon>Acetomicrobiaceae</taxon>
        <taxon>Acetomicrobium</taxon>
    </lineage>
</organism>
<feature type="binding site" evidence="9">
    <location>
        <position position="12"/>
    </location>
    <ligand>
        <name>NADPH</name>
        <dbReference type="ChEBI" id="CHEBI:57783"/>
    </ligand>
</feature>
<evidence type="ECO:0000313" key="13">
    <source>
        <dbReference type="EMBL" id="KRT36121.1"/>
    </source>
</evidence>
<dbReference type="PIRSF" id="PIRSF006205">
    <property type="entry name" value="Dxp_reductismrs"/>
    <property type="match status" value="1"/>
</dbReference>
<feature type="binding site" evidence="9">
    <location>
        <position position="172"/>
    </location>
    <ligand>
        <name>1-deoxy-D-xylulose 5-phosphate</name>
        <dbReference type="ChEBI" id="CHEBI:57792"/>
    </ligand>
</feature>
<keyword evidence="3 9" id="KW-0479">Metal-binding</keyword>
<keyword evidence="4 9" id="KW-0521">NADP</keyword>
<evidence type="ECO:0000256" key="2">
    <source>
        <dbReference type="ARBA" id="ARBA00006825"/>
    </source>
</evidence>
<feature type="binding site" evidence="9">
    <location>
        <position position="213"/>
    </location>
    <ligand>
        <name>1-deoxy-D-xylulose 5-phosphate</name>
        <dbReference type="ChEBI" id="CHEBI:57792"/>
    </ligand>
</feature>
<evidence type="ECO:0000256" key="7">
    <source>
        <dbReference type="ARBA" id="ARBA00023229"/>
    </source>
</evidence>
<dbReference type="HAMAP" id="MF_00183">
    <property type="entry name" value="DXP_reductoisom"/>
    <property type="match status" value="1"/>
</dbReference>
<evidence type="ECO:0000259" key="12">
    <source>
        <dbReference type="Pfam" id="PF13288"/>
    </source>
</evidence>
<dbReference type="NCBIfam" id="TIGR00243">
    <property type="entry name" value="Dxr"/>
    <property type="match status" value="1"/>
</dbReference>
<dbReference type="OrthoDB" id="9806546at2"/>
<dbReference type="EC" id="1.1.1.267" evidence="9"/>
<dbReference type="SUPFAM" id="SSF69055">
    <property type="entry name" value="1-deoxy-D-xylulose-5-phosphate reductoisomerase, C-terminal domain"/>
    <property type="match status" value="1"/>
</dbReference>
<evidence type="ECO:0000256" key="5">
    <source>
        <dbReference type="ARBA" id="ARBA00023002"/>
    </source>
</evidence>
<evidence type="ECO:0000259" key="10">
    <source>
        <dbReference type="Pfam" id="PF02670"/>
    </source>
</evidence>
<feature type="binding site" evidence="9">
    <location>
        <position position="13"/>
    </location>
    <ligand>
        <name>NADPH</name>
        <dbReference type="ChEBI" id="CHEBI:57783"/>
    </ligand>
</feature>
<feature type="binding site" evidence="9">
    <location>
        <position position="40"/>
    </location>
    <ligand>
        <name>NADPH</name>
        <dbReference type="ChEBI" id="CHEBI:57783"/>
    </ligand>
</feature>
<dbReference type="Pfam" id="PF02670">
    <property type="entry name" value="DXP_reductoisom"/>
    <property type="match status" value="1"/>
</dbReference>
<dbReference type="STRING" id="592015.HMPREF1705_03382"/>
<feature type="binding site" evidence="9">
    <location>
        <position position="148"/>
    </location>
    <ligand>
        <name>1-deoxy-D-xylulose 5-phosphate</name>
        <dbReference type="ChEBI" id="CHEBI:57792"/>
    </ligand>
</feature>
<evidence type="ECO:0000256" key="8">
    <source>
        <dbReference type="ARBA" id="ARBA00048543"/>
    </source>
</evidence>
<feature type="binding site" evidence="9">
    <location>
        <position position="147"/>
    </location>
    <ligand>
        <name>1-deoxy-D-xylulose 5-phosphate</name>
        <dbReference type="ChEBI" id="CHEBI:57792"/>
    </ligand>
</feature>
<protein>
    <recommendedName>
        <fullName evidence="9">1-deoxy-D-xylulose 5-phosphate reductoisomerase</fullName>
        <shortName evidence="9">DXP reductoisomerase</shortName>
        <ecNumber evidence="9">1.1.1.267</ecNumber>
    </recommendedName>
    <alternativeName>
        <fullName evidence="9">1-deoxyxylulose-5-phosphate reductoisomerase</fullName>
    </alternativeName>
    <alternativeName>
        <fullName evidence="9">2-C-methyl-D-erythritol 4-phosphate synthase</fullName>
    </alternativeName>
</protein>
<evidence type="ECO:0000256" key="6">
    <source>
        <dbReference type="ARBA" id="ARBA00023211"/>
    </source>
</evidence>
<feature type="binding site" evidence="9">
    <location>
        <position position="201"/>
    </location>
    <ligand>
        <name>NADPH</name>
        <dbReference type="ChEBI" id="CHEBI:57783"/>
    </ligand>
</feature>
<name>A0A0T5XCS1_9BACT</name>
<feature type="binding site" evidence="9">
    <location>
        <position position="217"/>
    </location>
    <ligand>
        <name>Mn(2+)</name>
        <dbReference type="ChEBI" id="CHEBI:29035"/>
    </ligand>
</feature>
<feature type="binding site" evidence="9">
    <location>
        <position position="148"/>
    </location>
    <ligand>
        <name>Mn(2+)</name>
        <dbReference type="ChEBI" id="CHEBI:29035"/>
    </ligand>
</feature>
<feature type="binding site" evidence="9">
    <location>
        <position position="121"/>
    </location>
    <ligand>
        <name>NADPH</name>
        <dbReference type="ChEBI" id="CHEBI:57783"/>
    </ligand>
</feature>
<comment type="similarity">
    <text evidence="2 9">Belongs to the DXR family.</text>
</comment>
<dbReference type="InterPro" id="IPR013644">
    <property type="entry name" value="DXP_reductoisomerase_C"/>
</dbReference>
<dbReference type="UniPathway" id="UPA00056">
    <property type="reaction ID" value="UER00092"/>
</dbReference>
<evidence type="ECO:0000313" key="14">
    <source>
        <dbReference type="Proteomes" id="UP000005273"/>
    </source>
</evidence>
<sequence length="389" mass="43239">MSQKRLAVIGATGSIGRATLDVCRRFPEEFDVRALAVRSNIEELKKLVDEFKPKYVVIYDDVAASNFALYDESVKVLVGHEGLMQLIDEGMDHIVFASSGTEAIAALSASLDRKIEVSLANKESLIVAGPWIMEKASLADPLRPIDSEHNAVWQCLLGEDLNEIEEIILTASGGPFLHSSYEEMKLATPSRALKHPTWSMGSKITVDSATLLNKGFEVIEASYLFALPIEKINAVVQPDSLAHGCVRFSDGSVKMFLSEPDMRIPISFALSYPKRLKIGHLFHRLAITEKWKLDFLRLDENKFPCYSLARRALQMGNAYPPIIVGADEVAVEAFVKGKISIVDIFPLLEKVLLSYNGPSNLNGLEEAISLVEFGRRIARELCRLFSERR</sequence>
<dbReference type="GO" id="GO:0070402">
    <property type="term" value="F:NADPH binding"/>
    <property type="evidence" value="ECO:0007669"/>
    <property type="project" value="InterPro"/>
</dbReference>
<comment type="caution">
    <text evidence="9">Lacks conserved residue(s) required for the propagation of feature annotation.</text>
</comment>
<feature type="binding site" evidence="9">
    <location>
        <position position="14"/>
    </location>
    <ligand>
        <name>NADPH</name>
        <dbReference type="ChEBI" id="CHEBI:57783"/>
    </ligand>
</feature>
<dbReference type="GO" id="GO:0016853">
    <property type="term" value="F:isomerase activity"/>
    <property type="evidence" value="ECO:0007669"/>
    <property type="project" value="UniProtKB-KW"/>
</dbReference>
<reference evidence="14" key="1">
    <citation type="submission" date="2012-09" db="EMBL/GenBank/DDBJ databases">
        <authorList>
            <person name="Weinstock G."/>
            <person name="Sodergren E."/>
            <person name="Clifton S."/>
            <person name="Fulton L."/>
            <person name="Fulton B."/>
            <person name="Courtney L."/>
            <person name="Fronick C."/>
            <person name="Harrison M."/>
            <person name="Strong C."/>
            <person name="Farmer C."/>
            <person name="Delehaunty K."/>
            <person name="Markovic C."/>
            <person name="Hall O."/>
            <person name="Minx P."/>
            <person name="Tomlinson C."/>
            <person name="Mitreva M."/>
            <person name="Nelson J."/>
            <person name="Hou S."/>
            <person name="Wollam A."/>
            <person name="Pepin K.H."/>
            <person name="Johnson M."/>
            <person name="Bhonagiri V."/>
            <person name="Nash W.E."/>
            <person name="Suruliraj S."/>
            <person name="Warren W."/>
            <person name="Chinwalla A."/>
            <person name="Mardis E.R."/>
            <person name="Wilson R.K."/>
        </authorList>
    </citation>
    <scope>NUCLEOTIDE SEQUENCE [LARGE SCALE GENOMIC DNA]</scope>
    <source>
        <strain evidence="14">OS1</strain>
    </source>
</reference>
<dbReference type="Gene3D" id="1.10.1740.10">
    <property type="match status" value="1"/>
</dbReference>
<comment type="cofactor">
    <cofactor evidence="9">
        <name>Mg(2+)</name>
        <dbReference type="ChEBI" id="CHEBI:18420"/>
    </cofactor>
    <cofactor evidence="9">
        <name>Mn(2+)</name>
        <dbReference type="ChEBI" id="CHEBI:29035"/>
    </cofactor>
</comment>
<feature type="binding site" evidence="9">
    <location>
        <position position="15"/>
    </location>
    <ligand>
        <name>NADPH</name>
        <dbReference type="ChEBI" id="CHEBI:57783"/>
    </ligand>
</feature>
<feature type="binding site" evidence="9">
    <location>
        <position position="217"/>
    </location>
    <ligand>
        <name>1-deoxy-D-xylulose 5-phosphate</name>
        <dbReference type="ChEBI" id="CHEBI:57792"/>
    </ligand>
</feature>
<dbReference type="AlphaFoldDB" id="A0A0T5XCS1"/>
<comment type="function">
    <text evidence="9">Catalyzes the NADPH-dependent rearrangement and reduction of 1-deoxy-D-xylulose-5-phosphate (DXP) to 2-C-methyl-D-erythritol 4-phosphate (MEP).</text>
</comment>
<keyword evidence="6 9" id="KW-0464">Manganese</keyword>
<gene>
    <name evidence="9" type="primary">dxr</name>
    <name evidence="13" type="ORF">HMPREF1705_03382</name>
</gene>
<feature type="binding site" evidence="9">
    <location>
        <position position="208"/>
    </location>
    <ligand>
        <name>1-deoxy-D-xylulose 5-phosphate</name>
        <dbReference type="ChEBI" id="CHEBI:57792"/>
    </ligand>
</feature>
<evidence type="ECO:0000259" key="11">
    <source>
        <dbReference type="Pfam" id="PF08436"/>
    </source>
</evidence>
<proteinExistence type="inferred from homology"/>
<comment type="catalytic activity">
    <reaction evidence="8">
        <text>2-C-methyl-D-erythritol 4-phosphate + NADP(+) = 1-deoxy-D-xylulose 5-phosphate + NADPH + H(+)</text>
        <dbReference type="Rhea" id="RHEA:13717"/>
        <dbReference type="ChEBI" id="CHEBI:15378"/>
        <dbReference type="ChEBI" id="CHEBI:57783"/>
        <dbReference type="ChEBI" id="CHEBI:57792"/>
        <dbReference type="ChEBI" id="CHEBI:58262"/>
        <dbReference type="ChEBI" id="CHEBI:58349"/>
        <dbReference type="EC" id="1.1.1.267"/>
    </reaction>
    <physiologicalReaction direction="right-to-left" evidence="8">
        <dbReference type="Rhea" id="RHEA:13719"/>
    </physiologicalReaction>
</comment>
<keyword evidence="13" id="KW-0413">Isomerase</keyword>
<evidence type="ECO:0000256" key="4">
    <source>
        <dbReference type="ARBA" id="ARBA00022857"/>
    </source>
</evidence>
<dbReference type="PANTHER" id="PTHR30525">
    <property type="entry name" value="1-DEOXY-D-XYLULOSE 5-PHOSPHATE REDUCTOISOMERASE"/>
    <property type="match status" value="1"/>
</dbReference>
<feature type="domain" description="1-deoxy-D-xylulose 5-phosphate reductoisomerase N-terminal" evidence="10">
    <location>
        <begin position="6"/>
        <end position="129"/>
    </location>
</feature>
<dbReference type="InterPro" id="IPR036291">
    <property type="entry name" value="NAD(P)-bd_dom_sf"/>
</dbReference>
<evidence type="ECO:0000256" key="3">
    <source>
        <dbReference type="ARBA" id="ARBA00022723"/>
    </source>
</evidence>
<dbReference type="Pfam" id="PF08436">
    <property type="entry name" value="DXP_redisom_C"/>
    <property type="match status" value="1"/>
</dbReference>
<dbReference type="Gene3D" id="3.40.50.720">
    <property type="entry name" value="NAD(P)-binding Rossmann-like Domain"/>
    <property type="match status" value="1"/>
</dbReference>
<dbReference type="Proteomes" id="UP000005273">
    <property type="component" value="Unassembled WGS sequence"/>
</dbReference>
<dbReference type="GO" id="GO:0030145">
    <property type="term" value="F:manganese ion binding"/>
    <property type="evidence" value="ECO:0007669"/>
    <property type="project" value="TreeGrafter"/>
</dbReference>
<feature type="binding site" evidence="9">
    <location>
        <position position="123"/>
    </location>
    <ligand>
        <name>NADPH</name>
        <dbReference type="ChEBI" id="CHEBI:57783"/>
    </ligand>
</feature>
<dbReference type="InterPro" id="IPR003821">
    <property type="entry name" value="DXP_reductoisomerase"/>
</dbReference>
<feature type="binding site" evidence="9">
    <location>
        <position position="195"/>
    </location>
    <ligand>
        <name>1-deoxy-D-xylulose 5-phosphate</name>
        <dbReference type="ChEBI" id="CHEBI:57792"/>
    </ligand>
</feature>